<evidence type="ECO:0000313" key="2">
    <source>
        <dbReference type="WBParaSite" id="Hba_02555"/>
    </source>
</evidence>
<dbReference type="WBParaSite" id="Hba_02555">
    <property type="protein sequence ID" value="Hba_02555"/>
    <property type="gene ID" value="Hba_02555"/>
</dbReference>
<evidence type="ECO:0000313" key="1">
    <source>
        <dbReference type="Proteomes" id="UP000095283"/>
    </source>
</evidence>
<dbReference type="Proteomes" id="UP000095283">
    <property type="component" value="Unplaced"/>
</dbReference>
<proteinExistence type="predicted"/>
<protein>
    <submittedName>
        <fullName evidence="2">Uncharacterized protein</fullName>
    </submittedName>
</protein>
<name>A0A1I7WCV2_HETBA</name>
<sequence>MVLMVVTRIEGYLCKEPRHFPTRISVEEVHVQRYGTGRLGDCLDENEQRGLPGCLTTSPSPVFPTVSSRNTKTWLEDNNVDTMDWPLSS</sequence>
<reference evidence="2" key="1">
    <citation type="submission" date="2016-11" db="UniProtKB">
        <authorList>
            <consortium name="WormBaseParasite"/>
        </authorList>
    </citation>
    <scope>IDENTIFICATION</scope>
</reference>
<organism evidence="1 2">
    <name type="scientific">Heterorhabditis bacteriophora</name>
    <name type="common">Entomopathogenic nematode worm</name>
    <dbReference type="NCBI Taxonomy" id="37862"/>
    <lineage>
        <taxon>Eukaryota</taxon>
        <taxon>Metazoa</taxon>
        <taxon>Ecdysozoa</taxon>
        <taxon>Nematoda</taxon>
        <taxon>Chromadorea</taxon>
        <taxon>Rhabditida</taxon>
        <taxon>Rhabditina</taxon>
        <taxon>Rhabditomorpha</taxon>
        <taxon>Strongyloidea</taxon>
        <taxon>Heterorhabditidae</taxon>
        <taxon>Heterorhabditis</taxon>
    </lineage>
</organism>
<keyword evidence="1" id="KW-1185">Reference proteome</keyword>
<dbReference type="AlphaFoldDB" id="A0A1I7WCV2"/>
<accession>A0A1I7WCV2</accession>